<dbReference type="HOGENOM" id="CLU_2609163_0_0_1"/>
<reference evidence="1 2" key="1">
    <citation type="journal article" date="2008" name="Nature">
        <title>The genome of the model beetle and pest Tribolium castaneum.</title>
        <authorList>
            <consortium name="Tribolium Genome Sequencing Consortium"/>
            <person name="Richards S."/>
            <person name="Gibbs R.A."/>
            <person name="Weinstock G.M."/>
            <person name="Brown S.J."/>
            <person name="Denell R."/>
            <person name="Beeman R.W."/>
            <person name="Gibbs R."/>
            <person name="Beeman R.W."/>
            <person name="Brown S.J."/>
            <person name="Bucher G."/>
            <person name="Friedrich M."/>
            <person name="Grimmelikhuijzen C.J."/>
            <person name="Klingler M."/>
            <person name="Lorenzen M."/>
            <person name="Richards S."/>
            <person name="Roth S."/>
            <person name="Schroder R."/>
            <person name="Tautz D."/>
            <person name="Zdobnov E.M."/>
            <person name="Muzny D."/>
            <person name="Gibbs R.A."/>
            <person name="Weinstock G.M."/>
            <person name="Attaway T."/>
            <person name="Bell S."/>
            <person name="Buhay C.J."/>
            <person name="Chandrabose M.N."/>
            <person name="Chavez D."/>
            <person name="Clerk-Blankenburg K.P."/>
            <person name="Cree A."/>
            <person name="Dao M."/>
            <person name="Davis C."/>
            <person name="Chacko J."/>
            <person name="Dinh H."/>
            <person name="Dugan-Rocha S."/>
            <person name="Fowler G."/>
            <person name="Garner T.T."/>
            <person name="Garnes J."/>
            <person name="Gnirke A."/>
            <person name="Hawes A."/>
            <person name="Hernandez J."/>
            <person name="Hines S."/>
            <person name="Holder M."/>
            <person name="Hume J."/>
            <person name="Jhangiani S.N."/>
            <person name="Joshi V."/>
            <person name="Khan Z.M."/>
            <person name="Jackson L."/>
            <person name="Kovar C."/>
            <person name="Kowis A."/>
            <person name="Lee S."/>
            <person name="Lewis L.R."/>
            <person name="Margolis J."/>
            <person name="Morgan M."/>
            <person name="Nazareth L.V."/>
            <person name="Nguyen N."/>
            <person name="Okwuonu G."/>
            <person name="Parker D."/>
            <person name="Richards S."/>
            <person name="Ruiz S.J."/>
            <person name="Santibanez J."/>
            <person name="Savard J."/>
            <person name="Scherer S.E."/>
            <person name="Schneider B."/>
            <person name="Sodergren E."/>
            <person name="Tautz D."/>
            <person name="Vattahil S."/>
            <person name="Villasana D."/>
            <person name="White C.S."/>
            <person name="Wright R."/>
            <person name="Park Y."/>
            <person name="Beeman R.W."/>
            <person name="Lord J."/>
            <person name="Oppert B."/>
            <person name="Lorenzen M."/>
            <person name="Brown S."/>
            <person name="Wang L."/>
            <person name="Savard J."/>
            <person name="Tautz D."/>
            <person name="Richards S."/>
            <person name="Weinstock G."/>
            <person name="Gibbs R.A."/>
            <person name="Liu Y."/>
            <person name="Worley K."/>
            <person name="Weinstock G."/>
            <person name="Elsik C.G."/>
            <person name="Reese J.T."/>
            <person name="Elhaik E."/>
            <person name="Landan G."/>
            <person name="Graur D."/>
            <person name="Arensburger P."/>
            <person name="Atkinson P."/>
            <person name="Beeman R.W."/>
            <person name="Beidler J."/>
            <person name="Brown S.J."/>
            <person name="Demuth J.P."/>
            <person name="Drury D.W."/>
            <person name="Du Y.Z."/>
            <person name="Fujiwara H."/>
            <person name="Lorenzen M."/>
            <person name="Maselli V."/>
            <person name="Osanai M."/>
            <person name="Park Y."/>
            <person name="Robertson H.M."/>
            <person name="Tu Z."/>
            <person name="Wang J.J."/>
            <person name="Wang S."/>
            <person name="Richards S."/>
            <person name="Song H."/>
            <person name="Zhang L."/>
            <person name="Sodergren E."/>
            <person name="Werner D."/>
            <person name="Stanke M."/>
            <person name="Morgenstern B."/>
            <person name="Solovyev V."/>
            <person name="Kosarev P."/>
            <person name="Brown G."/>
            <person name="Chen H.C."/>
            <person name="Ermolaeva O."/>
            <person name="Hlavina W."/>
            <person name="Kapustin Y."/>
            <person name="Kiryutin B."/>
            <person name="Kitts P."/>
            <person name="Maglott D."/>
            <person name="Pruitt K."/>
            <person name="Sapojnikov V."/>
            <person name="Souvorov A."/>
            <person name="Mackey A.J."/>
            <person name="Waterhouse R.M."/>
            <person name="Wyder S."/>
            <person name="Zdobnov E.M."/>
            <person name="Zdobnov E.M."/>
            <person name="Wyder S."/>
            <person name="Kriventseva E.V."/>
            <person name="Kadowaki T."/>
            <person name="Bork P."/>
            <person name="Aranda M."/>
            <person name="Bao R."/>
            <person name="Beermann A."/>
            <person name="Berns N."/>
            <person name="Bolognesi R."/>
            <person name="Bonneton F."/>
            <person name="Bopp D."/>
            <person name="Brown S.J."/>
            <person name="Bucher G."/>
            <person name="Butts T."/>
            <person name="Chaumot A."/>
            <person name="Denell R.E."/>
            <person name="Ferrier D.E."/>
            <person name="Friedrich M."/>
            <person name="Gordon C.M."/>
            <person name="Jindra M."/>
            <person name="Klingler M."/>
            <person name="Lan Q."/>
            <person name="Lattorff H.M."/>
            <person name="Laudet V."/>
            <person name="von Levetsow C."/>
            <person name="Liu Z."/>
            <person name="Lutz R."/>
            <person name="Lynch J.A."/>
            <person name="da Fonseca R.N."/>
            <person name="Posnien N."/>
            <person name="Reuter R."/>
            <person name="Roth S."/>
            <person name="Savard J."/>
            <person name="Schinko J.B."/>
            <person name="Schmitt C."/>
            <person name="Schoppmeier M."/>
            <person name="Schroder R."/>
            <person name="Shippy T.D."/>
            <person name="Simonnet F."/>
            <person name="Marques-Souza H."/>
            <person name="Tautz D."/>
            <person name="Tomoyasu Y."/>
            <person name="Trauner J."/>
            <person name="Van der Zee M."/>
            <person name="Vervoort M."/>
            <person name="Wittkopp N."/>
            <person name="Wimmer E.A."/>
            <person name="Yang X."/>
            <person name="Jones A.K."/>
            <person name="Sattelle D.B."/>
            <person name="Ebert P.R."/>
            <person name="Nelson D."/>
            <person name="Scott J.G."/>
            <person name="Beeman R.W."/>
            <person name="Muthukrishnan S."/>
            <person name="Kramer K.J."/>
            <person name="Arakane Y."/>
            <person name="Beeman R.W."/>
            <person name="Zhu Q."/>
            <person name="Hogenkamp D."/>
            <person name="Dixit R."/>
            <person name="Oppert B."/>
            <person name="Jiang H."/>
            <person name="Zou Z."/>
            <person name="Marshall J."/>
            <person name="Elpidina E."/>
            <person name="Vinokurov K."/>
            <person name="Oppert C."/>
            <person name="Zou Z."/>
            <person name="Evans J."/>
            <person name="Lu Z."/>
            <person name="Zhao P."/>
            <person name="Sumathipala N."/>
            <person name="Altincicek B."/>
            <person name="Vilcinskas A."/>
            <person name="Williams M."/>
            <person name="Hultmark D."/>
            <person name="Hetru C."/>
            <person name="Jiang H."/>
            <person name="Grimmelikhuijzen C.J."/>
            <person name="Hauser F."/>
            <person name="Cazzamali G."/>
            <person name="Williamson M."/>
            <person name="Park Y."/>
            <person name="Li B."/>
            <person name="Tanaka Y."/>
            <person name="Predel R."/>
            <person name="Neupert S."/>
            <person name="Schachtner J."/>
            <person name="Verleyen P."/>
            <person name="Raible F."/>
            <person name="Bork P."/>
            <person name="Friedrich M."/>
            <person name="Walden K.K."/>
            <person name="Robertson H.M."/>
            <person name="Angeli S."/>
            <person name="Foret S."/>
            <person name="Bucher G."/>
            <person name="Schuetz S."/>
            <person name="Maleszka R."/>
            <person name="Wimmer E.A."/>
            <person name="Beeman R.W."/>
            <person name="Lorenzen M."/>
            <person name="Tomoyasu Y."/>
            <person name="Miller S.C."/>
            <person name="Grossmann D."/>
            <person name="Bucher G."/>
        </authorList>
    </citation>
    <scope>NUCLEOTIDE SEQUENCE [LARGE SCALE GENOMIC DNA]</scope>
    <source>
        <strain evidence="1 2">Georgia GA2</strain>
    </source>
</reference>
<protein>
    <submittedName>
        <fullName evidence="1">Uncharacterized protein</fullName>
    </submittedName>
</protein>
<keyword evidence="2" id="KW-1185">Reference proteome</keyword>
<gene>
    <name evidence="1" type="primary">GLEAN_02750</name>
    <name evidence="1" type="ORF">TcasGA2_TC002750</name>
</gene>
<dbReference type="EMBL" id="KQ971322">
    <property type="protein sequence ID" value="EEZ99954.1"/>
    <property type="molecule type" value="Genomic_DNA"/>
</dbReference>
<evidence type="ECO:0000313" key="1">
    <source>
        <dbReference type="EMBL" id="EEZ99954.1"/>
    </source>
</evidence>
<reference evidence="1 2" key="2">
    <citation type="journal article" date="2010" name="Nucleic Acids Res.">
        <title>BeetleBase in 2010: revisions to provide comprehensive genomic information for Tribolium castaneum.</title>
        <authorList>
            <person name="Kim H.S."/>
            <person name="Murphy T."/>
            <person name="Xia J."/>
            <person name="Caragea D."/>
            <person name="Park Y."/>
            <person name="Beeman R.W."/>
            <person name="Lorenzen M.D."/>
            <person name="Butcher S."/>
            <person name="Manak J.R."/>
            <person name="Brown S.J."/>
        </authorList>
    </citation>
    <scope>GENOME REANNOTATION</scope>
    <source>
        <strain evidence="1 2">Georgia GA2</strain>
    </source>
</reference>
<dbReference type="AlphaFoldDB" id="D6WDL7"/>
<accession>D6WDL7</accession>
<dbReference type="Proteomes" id="UP000007266">
    <property type="component" value="Linkage group 3"/>
</dbReference>
<evidence type="ECO:0000313" key="2">
    <source>
        <dbReference type="Proteomes" id="UP000007266"/>
    </source>
</evidence>
<name>D6WDL7_TRICA</name>
<proteinExistence type="predicted"/>
<organism evidence="1 2">
    <name type="scientific">Tribolium castaneum</name>
    <name type="common">Red flour beetle</name>
    <dbReference type="NCBI Taxonomy" id="7070"/>
    <lineage>
        <taxon>Eukaryota</taxon>
        <taxon>Metazoa</taxon>
        <taxon>Ecdysozoa</taxon>
        <taxon>Arthropoda</taxon>
        <taxon>Hexapoda</taxon>
        <taxon>Insecta</taxon>
        <taxon>Pterygota</taxon>
        <taxon>Neoptera</taxon>
        <taxon>Endopterygota</taxon>
        <taxon>Coleoptera</taxon>
        <taxon>Polyphaga</taxon>
        <taxon>Cucujiformia</taxon>
        <taxon>Tenebrionidae</taxon>
        <taxon>Tenebrionidae incertae sedis</taxon>
        <taxon>Tribolium</taxon>
    </lineage>
</organism>
<sequence length="79" mass="9167">MKDRGPRRQECEELDKGAREKITNNARDQMYSRSFGCIAEYQLKGRGADACVLKEKSRRKGETTRERHLKSLHIKLICA</sequence>